<feature type="non-terminal residue" evidence="1">
    <location>
        <position position="62"/>
    </location>
</feature>
<accession>A0AAN8F4E3</accession>
<evidence type="ECO:0000313" key="1">
    <source>
        <dbReference type="EMBL" id="KAK5969099.1"/>
    </source>
</evidence>
<proteinExistence type="predicted"/>
<dbReference type="EMBL" id="WIXE01020603">
    <property type="protein sequence ID" value="KAK5969099.1"/>
    <property type="molecule type" value="Genomic_DNA"/>
</dbReference>
<dbReference type="AlphaFoldDB" id="A0AAN8F4E3"/>
<comment type="caution">
    <text evidence="1">The sequence shown here is derived from an EMBL/GenBank/DDBJ whole genome shotgun (WGS) entry which is preliminary data.</text>
</comment>
<keyword evidence="2" id="KW-1185">Reference proteome</keyword>
<name>A0AAN8F4E3_TRICO</name>
<dbReference type="Proteomes" id="UP001331761">
    <property type="component" value="Unassembled WGS sequence"/>
</dbReference>
<reference evidence="1 2" key="1">
    <citation type="submission" date="2019-10" db="EMBL/GenBank/DDBJ databases">
        <title>Assembly and Annotation for the nematode Trichostrongylus colubriformis.</title>
        <authorList>
            <person name="Martin J."/>
        </authorList>
    </citation>
    <scope>NUCLEOTIDE SEQUENCE [LARGE SCALE GENOMIC DNA]</scope>
    <source>
        <strain evidence="1">G859</strain>
        <tissue evidence="1">Whole worm</tissue>
    </source>
</reference>
<gene>
    <name evidence="1" type="ORF">GCK32_008164</name>
</gene>
<organism evidence="1 2">
    <name type="scientific">Trichostrongylus colubriformis</name>
    <name type="common">Black scour worm</name>
    <dbReference type="NCBI Taxonomy" id="6319"/>
    <lineage>
        <taxon>Eukaryota</taxon>
        <taxon>Metazoa</taxon>
        <taxon>Ecdysozoa</taxon>
        <taxon>Nematoda</taxon>
        <taxon>Chromadorea</taxon>
        <taxon>Rhabditida</taxon>
        <taxon>Rhabditina</taxon>
        <taxon>Rhabditomorpha</taxon>
        <taxon>Strongyloidea</taxon>
        <taxon>Trichostrongylidae</taxon>
        <taxon>Trichostrongylus</taxon>
    </lineage>
</organism>
<sequence>MSTADTIDTGNAHVEMSKADTIDTGSTADWKDDVIDYLVFFGLITNTYSLWAFPAKAISFGG</sequence>
<protein>
    <submittedName>
        <fullName evidence="1">Uncharacterized protein</fullName>
    </submittedName>
</protein>
<evidence type="ECO:0000313" key="2">
    <source>
        <dbReference type="Proteomes" id="UP001331761"/>
    </source>
</evidence>